<evidence type="ECO:0000313" key="3">
    <source>
        <dbReference type="EMBL" id="RMX48356.1"/>
    </source>
</evidence>
<sequence>MEFYNPQNDIAGVEHSLLFCREMESESPEFNLHPRDYLKLLTPSTSQEESSKPPVPSNVLSMTQLKTMDLADQVRALLIKAKVISFSQLCRLLSPAAKEASVLKCLQQYAVLVQGCWVVKSELLYPEGTISPSGGIAADILCKGRDYLMWRFTQSRVVVRKDIKSVTKLPSEDIKEMLDQMSRMKVTIGWEFVLPYDIEFVQKHPDVYKQQLTMWEAKYQVLQKQLNVPKQDKLGIDLKKINTDSCPSIGNKRVSKPSKSKSNHVMNHNTSQDGSTEEEHLPMEIDCKEVASNNMNHELRKEPLATNDTHVQDLLKILQDFVREKLHRTVLSLADFKRLLLLRQTASSPGDPLCSGVPDVLLEKAILGTGATEIDFKWPTEALSGDIQSRRLFSFRSTGDSADEYRALLLDMFSKSWVLTRKEFNARATEQVGAVPGRKEWMTIQQDLLERMSNRHSQWYLRGTSTILTNL</sequence>
<dbReference type="OrthoDB" id="340681at2759"/>
<dbReference type="Pfam" id="PF19725">
    <property type="entry name" value="RPC5_C"/>
    <property type="match status" value="1"/>
</dbReference>
<evidence type="ECO:0000313" key="4">
    <source>
        <dbReference type="Proteomes" id="UP000275408"/>
    </source>
</evidence>
<feature type="compositionally biased region" description="Polar residues" evidence="1">
    <location>
        <begin position="263"/>
        <end position="274"/>
    </location>
</feature>
<dbReference type="PANTHER" id="PTHR12069">
    <property type="entry name" value="DNA-DIRECTED RNA POLYMERASES III 80 KDA POLYPEPTIDE RNA POLYMERASE III SUBUNIT 5"/>
    <property type="match status" value="1"/>
</dbReference>
<evidence type="ECO:0000256" key="1">
    <source>
        <dbReference type="SAM" id="MobiDB-lite"/>
    </source>
</evidence>
<dbReference type="InterPro" id="IPR006886">
    <property type="entry name" value="RNA_pol_III_Rpc5"/>
</dbReference>
<dbReference type="Proteomes" id="UP000275408">
    <property type="component" value="Unassembled WGS sequence"/>
</dbReference>
<organism evidence="3 4">
    <name type="scientific">Pocillopora damicornis</name>
    <name type="common">Cauliflower coral</name>
    <name type="synonym">Millepora damicornis</name>
    <dbReference type="NCBI Taxonomy" id="46731"/>
    <lineage>
        <taxon>Eukaryota</taxon>
        <taxon>Metazoa</taxon>
        <taxon>Cnidaria</taxon>
        <taxon>Anthozoa</taxon>
        <taxon>Hexacorallia</taxon>
        <taxon>Scleractinia</taxon>
        <taxon>Astrocoeniina</taxon>
        <taxon>Pocilloporidae</taxon>
        <taxon>Pocillopora</taxon>
    </lineage>
</organism>
<feature type="region of interest" description="Disordered" evidence="1">
    <location>
        <begin position="247"/>
        <end position="279"/>
    </location>
</feature>
<gene>
    <name evidence="3" type="ORF">pdam_00016298</name>
</gene>
<dbReference type="PANTHER" id="PTHR12069:SF0">
    <property type="entry name" value="DNA-DIRECTED RNA POLYMERASE III SUBUNIT RPC5"/>
    <property type="match status" value="1"/>
</dbReference>
<dbReference type="STRING" id="46731.A0A3M6U428"/>
<dbReference type="Pfam" id="PF04801">
    <property type="entry name" value="RPC5"/>
    <property type="match status" value="1"/>
</dbReference>
<evidence type="ECO:0000259" key="2">
    <source>
        <dbReference type="Pfam" id="PF19725"/>
    </source>
</evidence>
<proteinExistence type="predicted"/>
<dbReference type="EMBL" id="RCHS01002288">
    <property type="protein sequence ID" value="RMX48356.1"/>
    <property type="molecule type" value="Genomic_DNA"/>
</dbReference>
<dbReference type="GO" id="GO:0005666">
    <property type="term" value="C:RNA polymerase III complex"/>
    <property type="evidence" value="ECO:0007669"/>
    <property type="project" value="TreeGrafter"/>
</dbReference>
<name>A0A3M6U428_POCDA</name>
<protein>
    <recommendedName>
        <fullName evidence="2">DNA-directed RNA polymerase III subunit RPC5 C-terminal domain-containing protein</fullName>
    </recommendedName>
</protein>
<dbReference type="AlphaFoldDB" id="A0A3M6U428"/>
<keyword evidence="4" id="KW-1185">Reference proteome</keyword>
<dbReference type="InterPro" id="IPR045576">
    <property type="entry name" value="RPC5_C"/>
</dbReference>
<feature type="domain" description="DNA-directed RNA polymerase III subunit RPC5 C-terminal" evidence="2">
    <location>
        <begin position="269"/>
        <end position="464"/>
    </location>
</feature>
<feature type="compositionally biased region" description="Basic residues" evidence="1">
    <location>
        <begin position="253"/>
        <end position="262"/>
    </location>
</feature>
<dbReference type="GO" id="GO:0042797">
    <property type="term" value="P:tRNA transcription by RNA polymerase III"/>
    <property type="evidence" value="ECO:0007669"/>
    <property type="project" value="TreeGrafter"/>
</dbReference>
<accession>A0A3M6U428</accession>
<reference evidence="3 4" key="1">
    <citation type="journal article" date="2018" name="Sci. Rep.">
        <title>Comparative analysis of the Pocillopora damicornis genome highlights role of immune system in coral evolution.</title>
        <authorList>
            <person name="Cunning R."/>
            <person name="Bay R.A."/>
            <person name="Gillette P."/>
            <person name="Baker A.C."/>
            <person name="Traylor-Knowles N."/>
        </authorList>
    </citation>
    <scope>NUCLEOTIDE SEQUENCE [LARGE SCALE GENOMIC DNA]</scope>
    <source>
        <strain evidence="3">RSMAS</strain>
        <tissue evidence="3">Whole animal</tissue>
    </source>
</reference>
<comment type="caution">
    <text evidence="3">The sequence shown here is derived from an EMBL/GenBank/DDBJ whole genome shotgun (WGS) entry which is preliminary data.</text>
</comment>